<feature type="signal peptide" evidence="2">
    <location>
        <begin position="1"/>
        <end position="23"/>
    </location>
</feature>
<comment type="caution">
    <text evidence="3">The sequence shown here is derived from an EMBL/GenBank/DDBJ whole genome shotgun (WGS) entry which is preliminary data.</text>
</comment>
<evidence type="ECO:0000256" key="2">
    <source>
        <dbReference type="SAM" id="SignalP"/>
    </source>
</evidence>
<feature type="region of interest" description="Disordered" evidence="1">
    <location>
        <begin position="360"/>
        <end position="380"/>
    </location>
</feature>
<evidence type="ECO:0000313" key="3">
    <source>
        <dbReference type="EMBL" id="KGN02828.1"/>
    </source>
</evidence>
<sequence length="380" mass="43660">MIKRKISVLLTVLIMMYSTTAFGEVLHYGVCTKQNGKESVKDYNAQELKRDFMKSKHQDSCPIYTEFLISLKNGEFIYFQDDKGKSVSYDYIMKRFMDCKRNNNKFNLDDVMNGAPESAILKAEKEKEIIKNQQVEIEKNLKIPESLLRQYKARVVATSIDNHSKPQQKDLLIELKNDEGHVIKSSEYTYKLKSVSHQAAGTGLPLMLDMEITLANGQKFTTDAYMSQNFCDEKDSPVKINNTNKVIISRYSNNTVEGIERCALSGVREQIFNNHKGVLTLNVLDDINKYVFHCNATLNVNDKAYIKNNIEISVTIEPNSTSVANISIGSVTASHYTPEQLKEMEKRFEQAVKEAKEEREYKEKVAKLKKEREERENKKN</sequence>
<reference evidence="3 4" key="1">
    <citation type="submission" date="2014-01" db="EMBL/GenBank/DDBJ databases">
        <title>Plasmidome dynamics in the species complex Clostridium novyi sensu lato converts strains of independent lineages into distinctly different pathogens.</title>
        <authorList>
            <person name="Skarin H."/>
            <person name="Segerman B."/>
        </authorList>
    </citation>
    <scope>NUCLEOTIDE SEQUENCE [LARGE SCALE GENOMIC DNA]</scope>
    <source>
        <strain evidence="3 4">4570</strain>
    </source>
</reference>
<name>A0AA88ZW62_CLONO</name>
<dbReference type="AlphaFoldDB" id="A0AA88ZW62"/>
<protein>
    <submittedName>
        <fullName evidence="3">Uncharacterized protein</fullName>
    </submittedName>
</protein>
<proteinExistence type="predicted"/>
<evidence type="ECO:0000256" key="1">
    <source>
        <dbReference type="SAM" id="MobiDB-lite"/>
    </source>
</evidence>
<dbReference type="EMBL" id="JDRX01000005">
    <property type="protein sequence ID" value="KGN02828.1"/>
    <property type="molecule type" value="Genomic_DNA"/>
</dbReference>
<keyword evidence="2" id="KW-0732">Signal</keyword>
<evidence type="ECO:0000313" key="4">
    <source>
        <dbReference type="Proteomes" id="UP000030016"/>
    </source>
</evidence>
<gene>
    <name evidence="3" type="ORF">Z969_03475</name>
</gene>
<dbReference type="RefSeq" id="WP_039249118.1">
    <property type="nucleotide sequence ID" value="NZ_JDRX01000005.1"/>
</dbReference>
<organism evidence="3 4">
    <name type="scientific">Clostridium novyi A str. 4570</name>
    <dbReference type="NCBI Taxonomy" id="1444290"/>
    <lineage>
        <taxon>Bacteria</taxon>
        <taxon>Bacillati</taxon>
        <taxon>Bacillota</taxon>
        <taxon>Clostridia</taxon>
        <taxon>Eubacteriales</taxon>
        <taxon>Clostridiaceae</taxon>
        <taxon>Clostridium</taxon>
    </lineage>
</organism>
<accession>A0AA88ZW62</accession>
<feature type="chain" id="PRO_5041708998" evidence="2">
    <location>
        <begin position="24"/>
        <end position="380"/>
    </location>
</feature>
<dbReference type="Proteomes" id="UP000030016">
    <property type="component" value="Unassembled WGS sequence"/>
</dbReference>